<evidence type="ECO:0000256" key="2">
    <source>
        <dbReference type="SAM" id="SignalP"/>
    </source>
</evidence>
<organism evidence="4 5">
    <name type="scientific">Drosophila virilis</name>
    <name type="common">Fruit fly</name>
    <dbReference type="NCBI Taxonomy" id="7244"/>
    <lineage>
        <taxon>Eukaryota</taxon>
        <taxon>Metazoa</taxon>
        <taxon>Ecdysozoa</taxon>
        <taxon>Arthropoda</taxon>
        <taxon>Hexapoda</taxon>
        <taxon>Insecta</taxon>
        <taxon>Pterygota</taxon>
        <taxon>Neoptera</taxon>
        <taxon>Endopterygota</taxon>
        <taxon>Diptera</taxon>
        <taxon>Brachycera</taxon>
        <taxon>Muscomorpha</taxon>
        <taxon>Ephydroidea</taxon>
        <taxon>Drosophilidae</taxon>
        <taxon>Drosophila</taxon>
    </lineage>
</organism>
<name>A0A0Q9WLR8_DROVI</name>
<dbReference type="InterPro" id="IPR014716">
    <property type="entry name" value="Fibrinogen_a/b/g_C_1"/>
</dbReference>
<dbReference type="Pfam" id="PF00147">
    <property type="entry name" value="Fibrinogen_C"/>
    <property type="match status" value="1"/>
</dbReference>
<evidence type="ECO:0000259" key="3">
    <source>
        <dbReference type="PROSITE" id="PS51406"/>
    </source>
</evidence>
<proteinExistence type="predicted"/>
<feature type="chain" id="PRO_5006386896" description="Fibrinogen C-terminal domain-containing protein" evidence="2">
    <location>
        <begin position="25"/>
        <end position="420"/>
    </location>
</feature>
<dbReference type="PANTHER" id="PTHR19143:SF327">
    <property type="entry name" value="FI21813P1-RELATED"/>
    <property type="match status" value="1"/>
</dbReference>
<feature type="signal peptide" evidence="2">
    <location>
        <begin position="1"/>
        <end position="24"/>
    </location>
</feature>
<dbReference type="OrthoDB" id="6145874at2759"/>
<dbReference type="PANTHER" id="PTHR19143">
    <property type="entry name" value="FIBRINOGEN/TENASCIN/ANGIOPOEITIN"/>
    <property type="match status" value="1"/>
</dbReference>
<dbReference type="InterPro" id="IPR036056">
    <property type="entry name" value="Fibrinogen-like_C"/>
</dbReference>
<dbReference type="EMBL" id="CH940649">
    <property type="protein sequence ID" value="KRF81328.1"/>
    <property type="molecule type" value="Genomic_DNA"/>
</dbReference>
<accession>A0A0Q9WLR8</accession>
<dbReference type="PROSITE" id="PS51406">
    <property type="entry name" value="FIBRINOGEN_C_2"/>
    <property type="match status" value="1"/>
</dbReference>
<evidence type="ECO:0000313" key="5">
    <source>
        <dbReference type="Proteomes" id="UP000008792"/>
    </source>
</evidence>
<dbReference type="InParanoid" id="A0A0Q9WLR8"/>
<dbReference type="SMART" id="SM00186">
    <property type="entry name" value="FBG"/>
    <property type="match status" value="1"/>
</dbReference>
<feature type="domain" description="Fibrinogen C-terminal" evidence="3">
    <location>
        <begin position="211"/>
        <end position="417"/>
    </location>
</feature>
<gene>
    <name evidence="4" type="primary">Dvir\GJ26780</name>
    <name evidence="4" type="ORF">Dvir_GJ26780</name>
</gene>
<keyword evidence="1" id="KW-0175">Coiled coil</keyword>
<dbReference type="Gene3D" id="3.90.215.10">
    <property type="entry name" value="Gamma Fibrinogen, chain A, domain 1"/>
    <property type="match status" value="1"/>
</dbReference>
<dbReference type="AlphaFoldDB" id="A0A0Q9WLR8"/>
<dbReference type="Proteomes" id="UP000008792">
    <property type="component" value="Unassembled WGS sequence"/>
</dbReference>
<dbReference type="InterPro" id="IPR050373">
    <property type="entry name" value="Fibrinogen_C-term_domain"/>
</dbReference>
<reference evidence="4 5" key="1">
    <citation type="journal article" date="2007" name="Nature">
        <title>Evolution of genes and genomes on the Drosophila phylogeny.</title>
        <authorList>
            <consortium name="Drosophila 12 Genomes Consortium"/>
            <person name="Clark A.G."/>
            <person name="Eisen M.B."/>
            <person name="Smith D.R."/>
            <person name="Bergman C.M."/>
            <person name="Oliver B."/>
            <person name="Markow T.A."/>
            <person name="Kaufman T.C."/>
            <person name="Kellis M."/>
            <person name="Gelbart W."/>
            <person name="Iyer V.N."/>
            <person name="Pollard D.A."/>
            <person name="Sackton T.B."/>
            <person name="Larracuente A.M."/>
            <person name="Singh N.D."/>
            <person name="Abad J.P."/>
            <person name="Abt D.N."/>
            <person name="Adryan B."/>
            <person name="Aguade M."/>
            <person name="Akashi H."/>
            <person name="Anderson W.W."/>
            <person name="Aquadro C.F."/>
            <person name="Ardell D.H."/>
            <person name="Arguello R."/>
            <person name="Artieri C.G."/>
            <person name="Barbash D.A."/>
            <person name="Barker D."/>
            <person name="Barsanti P."/>
            <person name="Batterham P."/>
            <person name="Batzoglou S."/>
            <person name="Begun D."/>
            <person name="Bhutkar A."/>
            <person name="Blanco E."/>
            <person name="Bosak S.A."/>
            <person name="Bradley R.K."/>
            <person name="Brand A.D."/>
            <person name="Brent M.R."/>
            <person name="Brooks A.N."/>
            <person name="Brown R.H."/>
            <person name="Butlin R.K."/>
            <person name="Caggese C."/>
            <person name="Calvi B.R."/>
            <person name="Bernardo de Carvalho A."/>
            <person name="Caspi A."/>
            <person name="Castrezana S."/>
            <person name="Celniker S.E."/>
            <person name="Chang J.L."/>
            <person name="Chapple C."/>
            <person name="Chatterji S."/>
            <person name="Chinwalla A."/>
            <person name="Civetta A."/>
            <person name="Clifton S.W."/>
            <person name="Comeron J.M."/>
            <person name="Costello J.C."/>
            <person name="Coyne J.A."/>
            <person name="Daub J."/>
            <person name="David R.G."/>
            <person name="Delcher A.L."/>
            <person name="Delehaunty K."/>
            <person name="Do C.B."/>
            <person name="Ebling H."/>
            <person name="Edwards K."/>
            <person name="Eickbush T."/>
            <person name="Evans J.D."/>
            <person name="Filipski A."/>
            <person name="Findeiss S."/>
            <person name="Freyhult E."/>
            <person name="Fulton L."/>
            <person name="Fulton R."/>
            <person name="Garcia A.C."/>
            <person name="Gardiner A."/>
            <person name="Garfield D.A."/>
            <person name="Garvin B.E."/>
            <person name="Gibson G."/>
            <person name="Gilbert D."/>
            <person name="Gnerre S."/>
            <person name="Godfrey J."/>
            <person name="Good R."/>
            <person name="Gotea V."/>
            <person name="Gravely B."/>
            <person name="Greenberg A.J."/>
            <person name="Griffiths-Jones S."/>
            <person name="Gross S."/>
            <person name="Guigo R."/>
            <person name="Gustafson E.A."/>
            <person name="Haerty W."/>
            <person name="Hahn M.W."/>
            <person name="Halligan D.L."/>
            <person name="Halpern A.L."/>
            <person name="Halter G.M."/>
            <person name="Han M.V."/>
            <person name="Heger A."/>
            <person name="Hillier L."/>
            <person name="Hinrichs A.S."/>
            <person name="Holmes I."/>
            <person name="Hoskins R.A."/>
            <person name="Hubisz M.J."/>
            <person name="Hultmark D."/>
            <person name="Huntley M.A."/>
            <person name="Jaffe D.B."/>
            <person name="Jagadeeshan S."/>
            <person name="Jeck W.R."/>
            <person name="Johnson J."/>
            <person name="Jones C.D."/>
            <person name="Jordan W.C."/>
            <person name="Karpen G.H."/>
            <person name="Kataoka E."/>
            <person name="Keightley P.D."/>
            <person name="Kheradpour P."/>
            <person name="Kirkness E.F."/>
            <person name="Koerich L.B."/>
            <person name="Kristiansen K."/>
            <person name="Kudrna D."/>
            <person name="Kulathinal R.J."/>
            <person name="Kumar S."/>
            <person name="Kwok R."/>
            <person name="Lander E."/>
            <person name="Langley C.H."/>
            <person name="Lapoint R."/>
            <person name="Lazzaro B.P."/>
            <person name="Lee S.J."/>
            <person name="Levesque L."/>
            <person name="Li R."/>
            <person name="Lin C.F."/>
            <person name="Lin M.F."/>
            <person name="Lindblad-Toh K."/>
            <person name="Llopart A."/>
            <person name="Long M."/>
            <person name="Low L."/>
            <person name="Lozovsky E."/>
            <person name="Lu J."/>
            <person name="Luo M."/>
            <person name="Machado C.A."/>
            <person name="Makalowski W."/>
            <person name="Marzo M."/>
            <person name="Matsuda M."/>
            <person name="Matzkin L."/>
            <person name="McAllister B."/>
            <person name="McBride C.S."/>
            <person name="McKernan B."/>
            <person name="McKernan K."/>
            <person name="Mendez-Lago M."/>
            <person name="Minx P."/>
            <person name="Mollenhauer M.U."/>
            <person name="Montooth K."/>
            <person name="Mount S.M."/>
            <person name="Mu X."/>
            <person name="Myers E."/>
            <person name="Negre B."/>
            <person name="Newfeld S."/>
            <person name="Nielsen R."/>
            <person name="Noor M.A."/>
            <person name="O'Grady P."/>
            <person name="Pachter L."/>
            <person name="Papaceit M."/>
            <person name="Parisi M.J."/>
            <person name="Parisi M."/>
            <person name="Parts L."/>
            <person name="Pedersen J.S."/>
            <person name="Pesole G."/>
            <person name="Phillippy A.M."/>
            <person name="Ponting C.P."/>
            <person name="Pop M."/>
            <person name="Porcelli D."/>
            <person name="Powell J.R."/>
            <person name="Prohaska S."/>
            <person name="Pruitt K."/>
            <person name="Puig M."/>
            <person name="Quesneville H."/>
            <person name="Ram K.R."/>
            <person name="Rand D."/>
            <person name="Rasmussen M.D."/>
            <person name="Reed L.K."/>
            <person name="Reenan R."/>
            <person name="Reily A."/>
            <person name="Remington K.A."/>
            <person name="Rieger T.T."/>
            <person name="Ritchie M.G."/>
            <person name="Robin C."/>
            <person name="Rogers Y.H."/>
            <person name="Rohde C."/>
            <person name="Rozas J."/>
            <person name="Rubenfield M.J."/>
            <person name="Ruiz A."/>
            <person name="Russo S."/>
            <person name="Salzberg S.L."/>
            <person name="Sanchez-Gracia A."/>
            <person name="Saranga D.J."/>
            <person name="Sato H."/>
            <person name="Schaeffer S.W."/>
            <person name="Schatz M.C."/>
            <person name="Schlenke T."/>
            <person name="Schwartz R."/>
            <person name="Segarra C."/>
            <person name="Singh R.S."/>
            <person name="Sirot L."/>
            <person name="Sirota M."/>
            <person name="Sisneros N.B."/>
            <person name="Smith C.D."/>
            <person name="Smith T.F."/>
            <person name="Spieth J."/>
            <person name="Stage D.E."/>
            <person name="Stark A."/>
            <person name="Stephan W."/>
            <person name="Strausberg R.L."/>
            <person name="Strempel S."/>
            <person name="Sturgill D."/>
            <person name="Sutton G."/>
            <person name="Sutton G.G."/>
            <person name="Tao W."/>
            <person name="Teichmann S."/>
            <person name="Tobari Y.N."/>
            <person name="Tomimura Y."/>
            <person name="Tsolas J.M."/>
            <person name="Valente V.L."/>
            <person name="Venter E."/>
            <person name="Venter J.C."/>
            <person name="Vicario S."/>
            <person name="Vieira F.G."/>
            <person name="Vilella A.J."/>
            <person name="Villasante A."/>
            <person name="Walenz B."/>
            <person name="Wang J."/>
            <person name="Wasserman M."/>
            <person name="Watts T."/>
            <person name="Wilson D."/>
            <person name="Wilson R.K."/>
            <person name="Wing R.A."/>
            <person name="Wolfner M.F."/>
            <person name="Wong A."/>
            <person name="Wong G.K."/>
            <person name="Wu C.I."/>
            <person name="Wu G."/>
            <person name="Yamamoto D."/>
            <person name="Yang H.P."/>
            <person name="Yang S.P."/>
            <person name="Yorke J.A."/>
            <person name="Yoshida K."/>
            <person name="Zdobnov E."/>
            <person name="Zhang P."/>
            <person name="Zhang Y."/>
            <person name="Zimin A.V."/>
            <person name="Baldwin J."/>
            <person name="Abdouelleil A."/>
            <person name="Abdulkadir J."/>
            <person name="Abebe A."/>
            <person name="Abera B."/>
            <person name="Abreu J."/>
            <person name="Acer S.C."/>
            <person name="Aftuck L."/>
            <person name="Alexander A."/>
            <person name="An P."/>
            <person name="Anderson E."/>
            <person name="Anderson S."/>
            <person name="Arachi H."/>
            <person name="Azer M."/>
            <person name="Bachantsang P."/>
            <person name="Barry A."/>
            <person name="Bayul T."/>
            <person name="Berlin A."/>
            <person name="Bessette D."/>
            <person name="Bloom T."/>
            <person name="Blye J."/>
            <person name="Boguslavskiy L."/>
            <person name="Bonnet C."/>
            <person name="Boukhgalter B."/>
            <person name="Bourzgui I."/>
            <person name="Brown A."/>
            <person name="Cahill P."/>
            <person name="Channer S."/>
            <person name="Cheshatsang Y."/>
            <person name="Chuda L."/>
            <person name="Citroen M."/>
            <person name="Collymore A."/>
            <person name="Cooke P."/>
            <person name="Costello M."/>
            <person name="D'Aco K."/>
            <person name="Daza R."/>
            <person name="De Haan G."/>
            <person name="DeGray S."/>
            <person name="DeMaso C."/>
            <person name="Dhargay N."/>
            <person name="Dooley K."/>
            <person name="Dooley E."/>
            <person name="Doricent M."/>
            <person name="Dorje P."/>
            <person name="Dorjee K."/>
            <person name="Dupes A."/>
            <person name="Elong R."/>
            <person name="Falk J."/>
            <person name="Farina A."/>
            <person name="Faro S."/>
            <person name="Ferguson D."/>
            <person name="Fisher S."/>
            <person name="Foley C.D."/>
            <person name="Franke A."/>
            <person name="Friedrich D."/>
            <person name="Gadbois L."/>
            <person name="Gearin G."/>
            <person name="Gearin C.R."/>
            <person name="Giannoukos G."/>
            <person name="Goode T."/>
            <person name="Graham J."/>
            <person name="Grandbois E."/>
            <person name="Grewal S."/>
            <person name="Gyaltsen K."/>
            <person name="Hafez N."/>
            <person name="Hagos B."/>
            <person name="Hall J."/>
            <person name="Henson C."/>
            <person name="Hollinger A."/>
            <person name="Honan T."/>
            <person name="Huard M.D."/>
            <person name="Hughes L."/>
            <person name="Hurhula B."/>
            <person name="Husby M.E."/>
            <person name="Kamat A."/>
            <person name="Kanga B."/>
            <person name="Kashin S."/>
            <person name="Khazanovich D."/>
            <person name="Kisner P."/>
            <person name="Lance K."/>
            <person name="Lara M."/>
            <person name="Lee W."/>
            <person name="Lennon N."/>
            <person name="Letendre F."/>
            <person name="LeVine R."/>
            <person name="Lipovsky A."/>
            <person name="Liu X."/>
            <person name="Liu J."/>
            <person name="Liu S."/>
            <person name="Lokyitsang T."/>
            <person name="Lokyitsang Y."/>
            <person name="Lubonja R."/>
            <person name="Lui A."/>
            <person name="MacDonald P."/>
            <person name="Magnisalis V."/>
            <person name="Maru K."/>
            <person name="Matthews C."/>
            <person name="McCusker W."/>
            <person name="McDonough S."/>
            <person name="Mehta T."/>
            <person name="Meldrim J."/>
            <person name="Meneus L."/>
            <person name="Mihai O."/>
            <person name="Mihalev A."/>
            <person name="Mihova T."/>
            <person name="Mittelman R."/>
            <person name="Mlenga V."/>
            <person name="Montmayeur A."/>
            <person name="Mulrain L."/>
            <person name="Navidi A."/>
            <person name="Naylor J."/>
            <person name="Negash T."/>
            <person name="Nguyen T."/>
            <person name="Nguyen N."/>
            <person name="Nicol R."/>
            <person name="Norbu C."/>
            <person name="Norbu N."/>
            <person name="Novod N."/>
            <person name="O'Neill B."/>
            <person name="Osman S."/>
            <person name="Markiewicz E."/>
            <person name="Oyono O.L."/>
            <person name="Patti C."/>
            <person name="Phunkhang P."/>
            <person name="Pierre F."/>
            <person name="Priest M."/>
            <person name="Raghuraman S."/>
            <person name="Rege F."/>
            <person name="Reyes R."/>
            <person name="Rise C."/>
            <person name="Rogov P."/>
            <person name="Ross K."/>
            <person name="Ryan E."/>
            <person name="Settipalli S."/>
            <person name="Shea T."/>
            <person name="Sherpa N."/>
            <person name="Shi L."/>
            <person name="Shih D."/>
            <person name="Sparrow T."/>
            <person name="Spaulding J."/>
            <person name="Stalker J."/>
            <person name="Stange-Thomann N."/>
            <person name="Stavropoulos S."/>
            <person name="Stone C."/>
            <person name="Strader C."/>
            <person name="Tesfaye S."/>
            <person name="Thomson T."/>
            <person name="Thoulutsang Y."/>
            <person name="Thoulutsang D."/>
            <person name="Topham K."/>
            <person name="Topping I."/>
            <person name="Tsamla T."/>
            <person name="Vassiliev H."/>
            <person name="Vo A."/>
            <person name="Wangchuk T."/>
            <person name="Wangdi T."/>
            <person name="Weiand M."/>
            <person name="Wilkinson J."/>
            <person name="Wilson A."/>
            <person name="Yadav S."/>
            <person name="Young G."/>
            <person name="Yu Q."/>
            <person name="Zembek L."/>
            <person name="Zhong D."/>
            <person name="Zimmer A."/>
            <person name="Zwirko Z."/>
            <person name="Jaffe D.B."/>
            <person name="Alvarez P."/>
            <person name="Brockman W."/>
            <person name="Butler J."/>
            <person name="Chin C."/>
            <person name="Gnerre S."/>
            <person name="Grabherr M."/>
            <person name="Kleber M."/>
            <person name="Mauceli E."/>
            <person name="MacCallum I."/>
        </authorList>
    </citation>
    <scope>NUCLEOTIDE SEQUENCE [LARGE SCALE GENOMIC DNA]</scope>
    <source>
        <strain evidence="5">Tucson 15010-1051.87</strain>
    </source>
</reference>
<dbReference type="CDD" id="cd00087">
    <property type="entry name" value="FReD"/>
    <property type="match status" value="1"/>
</dbReference>
<dbReference type="GO" id="GO:0005615">
    <property type="term" value="C:extracellular space"/>
    <property type="evidence" value="ECO:0007669"/>
    <property type="project" value="TreeGrafter"/>
</dbReference>
<keyword evidence="2" id="KW-0732">Signal</keyword>
<evidence type="ECO:0000256" key="1">
    <source>
        <dbReference type="SAM" id="Coils"/>
    </source>
</evidence>
<feature type="coiled-coil region" evidence="1">
    <location>
        <begin position="25"/>
        <end position="98"/>
    </location>
</feature>
<feature type="coiled-coil region" evidence="1">
    <location>
        <begin position="131"/>
        <end position="172"/>
    </location>
</feature>
<protein>
    <recommendedName>
        <fullName evidence="3">Fibrinogen C-terminal domain-containing protein</fullName>
    </recommendedName>
</protein>
<sequence>MGKYFAVFVVQFIILALCVANLQSEEISEKKVEEFQKELDNYSKLIEINEDELKKMEWELDLEINSFSAAKTNINNQFTDLQNQLTECQQQSNNQTKQHTINTELIRNFITKFSQLIDDKANETQTLQSNIAEADLKLRERDSEISNLKNAQRELQAKQHTLEEKIRELNKIIHINENQFRNCQAQLKPEIPTMESKLRREENNTHLPTTKIQLNVPNSCISSNGVQFIQVADSYPIYVLCDKNVLGPGWMIIQRRIDGKLAFNRNWADYKKGFGGFHKEFFLGLRKLHLITNAQQHELYIRLTNFNNRTYFAHYADFKIGTEQNGYPLEVLGNFKGNASDAMTENRLQTFKTYDRGSPYQNNCPNKYSGGWWFPSSSCGNSNLNGQYDSWNQNKIFWGNSPPYSIKTVYMMIRPKQARK</sequence>
<keyword evidence="5" id="KW-1185">Reference proteome</keyword>
<dbReference type="InterPro" id="IPR002181">
    <property type="entry name" value="Fibrinogen_a/b/g_C_dom"/>
</dbReference>
<dbReference type="SUPFAM" id="SSF56496">
    <property type="entry name" value="Fibrinogen C-terminal domain-like"/>
    <property type="match status" value="1"/>
</dbReference>
<dbReference type="STRING" id="7244.A0A0Q9WLR8"/>
<evidence type="ECO:0000313" key="4">
    <source>
        <dbReference type="EMBL" id="KRF81328.1"/>
    </source>
</evidence>